<dbReference type="InterPro" id="IPR032710">
    <property type="entry name" value="NTF2-like_dom_sf"/>
</dbReference>
<feature type="signal peptide" evidence="1">
    <location>
        <begin position="1"/>
        <end position="19"/>
    </location>
</feature>
<evidence type="ECO:0000313" key="4">
    <source>
        <dbReference type="Proteomes" id="UP000261174"/>
    </source>
</evidence>
<organism evidence="3 4">
    <name type="scientific">Chitinophaga silvisoli</name>
    <dbReference type="NCBI Taxonomy" id="2291814"/>
    <lineage>
        <taxon>Bacteria</taxon>
        <taxon>Pseudomonadati</taxon>
        <taxon>Bacteroidota</taxon>
        <taxon>Chitinophagia</taxon>
        <taxon>Chitinophagales</taxon>
        <taxon>Chitinophagaceae</taxon>
        <taxon>Chitinophaga</taxon>
    </lineage>
</organism>
<protein>
    <submittedName>
        <fullName evidence="3">Nuclear transport factor 2 family protein</fullName>
    </submittedName>
</protein>
<dbReference type="Gene3D" id="3.10.450.50">
    <property type="match status" value="1"/>
</dbReference>
<dbReference type="RefSeq" id="WP_116857382.1">
    <property type="nucleotide sequence ID" value="NZ_QTJV01000017.1"/>
</dbReference>
<sequence length="158" mass="17928">MKNKILLLLAITFCQLSYAQNQKSSYVPKDKALFDTIAHMDSVMFNAFNTHDMPVLEKVFAEDVEFYNDGGGVSDYATTMKNFKAMFERNATSGLRRELVPGSLEVYPMPGFGAIEVGEHRFIHKENGKEEVGLMKFVQVWRLKDGVWKATRVISIGH</sequence>
<dbReference type="Proteomes" id="UP000261174">
    <property type="component" value="Unassembled WGS sequence"/>
</dbReference>
<proteinExistence type="predicted"/>
<dbReference type="SUPFAM" id="SSF54427">
    <property type="entry name" value="NTF2-like"/>
    <property type="match status" value="1"/>
</dbReference>
<gene>
    <name evidence="3" type="ORF">DXN04_31165</name>
</gene>
<evidence type="ECO:0000313" key="3">
    <source>
        <dbReference type="EMBL" id="RFM31068.1"/>
    </source>
</evidence>
<dbReference type="Pfam" id="PF14534">
    <property type="entry name" value="DUF4440"/>
    <property type="match status" value="1"/>
</dbReference>
<dbReference type="AlphaFoldDB" id="A0A3E1NTH8"/>
<feature type="chain" id="PRO_5017657771" evidence="1">
    <location>
        <begin position="20"/>
        <end position="158"/>
    </location>
</feature>
<name>A0A3E1NTH8_9BACT</name>
<dbReference type="OrthoDB" id="1357763at2"/>
<evidence type="ECO:0000256" key="1">
    <source>
        <dbReference type="SAM" id="SignalP"/>
    </source>
</evidence>
<feature type="domain" description="DUF4440" evidence="2">
    <location>
        <begin position="39"/>
        <end position="149"/>
    </location>
</feature>
<evidence type="ECO:0000259" key="2">
    <source>
        <dbReference type="Pfam" id="PF14534"/>
    </source>
</evidence>
<comment type="caution">
    <text evidence="3">The sequence shown here is derived from an EMBL/GenBank/DDBJ whole genome shotgun (WGS) entry which is preliminary data.</text>
</comment>
<reference evidence="3 4" key="1">
    <citation type="submission" date="2018-08" db="EMBL/GenBank/DDBJ databases">
        <title>Chitinophaga sp. K20C18050901, a novel bacterium isolated from forest soil.</title>
        <authorList>
            <person name="Wang C."/>
        </authorList>
    </citation>
    <scope>NUCLEOTIDE SEQUENCE [LARGE SCALE GENOMIC DNA]</scope>
    <source>
        <strain evidence="3 4">K20C18050901</strain>
    </source>
</reference>
<keyword evidence="4" id="KW-1185">Reference proteome</keyword>
<dbReference type="EMBL" id="QTJV01000017">
    <property type="protein sequence ID" value="RFM31068.1"/>
    <property type="molecule type" value="Genomic_DNA"/>
</dbReference>
<keyword evidence="1" id="KW-0732">Signal</keyword>
<accession>A0A3E1NTH8</accession>
<dbReference type="InterPro" id="IPR027843">
    <property type="entry name" value="DUF4440"/>
</dbReference>